<keyword evidence="3" id="KW-1185">Reference proteome</keyword>
<keyword evidence="1" id="KW-1133">Transmembrane helix</keyword>
<dbReference type="Proteomes" id="UP001207918">
    <property type="component" value="Unassembled WGS sequence"/>
</dbReference>
<evidence type="ECO:0000313" key="3">
    <source>
        <dbReference type="Proteomes" id="UP001207918"/>
    </source>
</evidence>
<protein>
    <recommendedName>
        <fullName evidence="4">Copper resistance protein D</fullName>
    </recommendedName>
</protein>
<comment type="caution">
    <text evidence="2">The sequence shown here is derived from an EMBL/GenBank/DDBJ whole genome shotgun (WGS) entry which is preliminary data.</text>
</comment>
<gene>
    <name evidence="2" type="ORF">J6I44_07475</name>
</gene>
<accession>A0ABT3PL93</accession>
<evidence type="ECO:0000256" key="1">
    <source>
        <dbReference type="SAM" id="Phobius"/>
    </source>
</evidence>
<organism evidence="2 3">
    <name type="scientific">Fodinibius salsisoli</name>
    <dbReference type="NCBI Taxonomy" id="2820877"/>
    <lineage>
        <taxon>Bacteria</taxon>
        <taxon>Pseudomonadati</taxon>
        <taxon>Balneolota</taxon>
        <taxon>Balneolia</taxon>
        <taxon>Balneolales</taxon>
        <taxon>Balneolaceae</taxon>
        <taxon>Fodinibius</taxon>
    </lineage>
</organism>
<dbReference type="RefSeq" id="WP_265765419.1">
    <property type="nucleotide sequence ID" value="NZ_JAGGJA010000004.1"/>
</dbReference>
<keyword evidence="1" id="KW-0812">Transmembrane</keyword>
<name>A0ABT3PL93_9BACT</name>
<keyword evidence="1" id="KW-0472">Membrane</keyword>
<proteinExistence type="predicted"/>
<dbReference type="EMBL" id="JAGGJA010000004">
    <property type="protein sequence ID" value="MCW9706691.1"/>
    <property type="molecule type" value="Genomic_DNA"/>
</dbReference>
<evidence type="ECO:0000313" key="2">
    <source>
        <dbReference type="EMBL" id="MCW9706691.1"/>
    </source>
</evidence>
<sequence length="117" mass="13234">MHLERLTTNVGAHLGALGILISGSAMASISSGPQWGWLPFQLYPWLALKQIIFAAILVLVFFSIRRSRIVKRLLKQEEVEKESTMNQWSAAYRISLLVYLFVLINTFLGLVKPYLLG</sequence>
<feature type="transmembrane region" description="Helical" evidence="1">
    <location>
        <begin position="43"/>
        <end position="64"/>
    </location>
</feature>
<reference evidence="2 3" key="1">
    <citation type="submission" date="2021-03" db="EMBL/GenBank/DDBJ databases">
        <title>Aliifodinibius sp. nov., a new bacterium isolated from saline soil.</title>
        <authorList>
            <person name="Galisteo C."/>
            <person name="De La Haba R."/>
            <person name="Sanchez-Porro C."/>
            <person name="Ventosa A."/>
        </authorList>
    </citation>
    <scope>NUCLEOTIDE SEQUENCE [LARGE SCALE GENOMIC DNA]</scope>
    <source>
        <strain evidence="2 3">1BSP15-2V2</strain>
    </source>
</reference>
<evidence type="ECO:0008006" key="4">
    <source>
        <dbReference type="Google" id="ProtNLM"/>
    </source>
</evidence>
<feature type="transmembrane region" description="Helical" evidence="1">
    <location>
        <begin position="90"/>
        <end position="111"/>
    </location>
</feature>